<proteinExistence type="predicted"/>
<accession>D8S9X5</accession>
<dbReference type="EMBL" id="GL377608">
    <property type="protein sequence ID" value="EFJ19028.1"/>
    <property type="molecule type" value="Genomic_DNA"/>
</dbReference>
<gene>
    <name evidence="4" type="ORF">SELMODRAFT_111930</name>
    <name evidence="3" type="ORF">SELMODRAFT_136216</name>
</gene>
<dbReference type="STRING" id="88036.D8S9X5"/>
<dbReference type="Gramene" id="EFJ19028">
    <property type="protein sequence ID" value="EFJ19028"/>
    <property type="gene ID" value="SELMODRAFT_111930"/>
</dbReference>
<reference evidence="4 5" key="1">
    <citation type="journal article" date="2011" name="Science">
        <title>The Selaginella genome identifies genetic changes associated with the evolution of vascular plants.</title>
        <authorList>
            <person name="Banks J.A."/>
            <person name="Nishiyama T."/>
            <person name="Hasebe M."/>
            <person name="Bowman J.L."/>
            <person name="Gribskov M."/>
            <person name="dePamphilis C."/>
            <person name="Albert V.A."/>
            <person name="Aono N."/>
            <person name="Aoyama T."/>
            <person name="Ambrose B.A."/>
            <person name="Ashton N.W."/>
            <person name="Axtell M.J."/>
            <person name="Barker E."/>
            <person name="Barker M.S."/>
            <person name="Bennetzen J.L."/>
            <person name="Bonawitz N.D."/>
            <person name="Chapple C."/>
            <person name="Cheng C."/>
            <person name="Correa L.G."/>
            <person name="Dacre M."/>
            <person name="DeBarry J."/>
            <person name="Dreyer I."/>
            <person name="Elias M."/>
            <person name="Engstrom E.M."/>
            <person name="Estelle M."/>
            <person name="Feng L."/>
            <person name="Finet C."/>
            <person name="Floyd S.K."/>
            <person name="Frommer W.B."/>
            <person name="Fujita T."/>
            <person name="Gramzow L."/>
            <person name="Gutensohn M."/>
            <person name="Harholt J."/>
            <person name="Hattori M."/>
            <person name="Heyl A."/>
            <person name="Hirai T."/>
            <person name="Hiwatashi Y."/>
            <person name="Ishikawa M."/>
            <person name="Iwata M."/>
            <person name="Karol K.G."/>
            <person name="Koehler B."/>
            <person name="Kolukisaoglu U."/>
            <person name="Kubo M."/>
            <person name="Kurata T."/>
            <person name="Lalonde S."/>
            <person name="Li K."/>
            <person name="Li Y."/>
            <person name="Litt A."/>
            <person name="Lyons E."/>
            <person name="Manning G."/>
            <person name="Maruyama T."/>
            <person name="Michael T.P."/>
            <person name="Mikami K."/>
            <person name="Miyazaki S."/>
            <person name="Morinaga S."/>
            <person name="Murata T."/>
            <person name="Mueller-Roeber B."/>
            <person name="Nelson D.R."/>
            <person name="Obara M."/>
            <person name="Oguri Y."/>
            <person name="Olmstead R.G."/>
            <person name="Onodera N."/>
            <person name="Petersen B.L."/>
            <person name="Pils B."/>
            <person name="Prigge M."/>
            <person name="Rensing S.A."/>
            <person name="Riano-Pachon D.M."/>
            <person name="Roberts A.W."/>
            <person name="Sato Y."/>
            <person name="Scheller H.V."/>
            <person name="Schulz B."/>
            <person name="Schulz C."/>
            <person name="Shakirov E.V."/>
            <person name="Shibagaki N."/>
            <person name="Shinohara N."/>
            <person name="Shippen D.E."/>
            <person name="Soerensen I."/>
            <person name="Sotooka R."/>
            <person name="Sugimoto N."/>
            <person name="Sugita M."/>
            <person name="Sumikawa N."/>
            <person name="Tanurdzic M."/>
            <person name="Theissen G."/>
            <person name="Ulvskov P."/>
            <person name="Wakazuki S."/>
            <person name="Weng J.K."/>
            <person name="Willats W.W."/>
            <person name="Wipf D."/>
            <person name="Wolf P.G."/>
            <person name="Yang L."/>
            <person name="Zimmer A.D."/>
            <person name="Zhu Q."/>
            <person name="Mitros T."/>
            <person name="Hellsten U."/>
            <person name="Loque D."/>
            <person name="Otillar R."/>
            <person name="Salamov A."/>
            <person name="Schmutz J."/>
            <person name="Shapiro H."/>
            <person name="Lindquist E."/>
            <person name="Lucas S."/>
            <person name="Rokhsar D."/>
            <person name="Grigoriev I.V."/>
        </authorList>
    </citation>
    <scope>NUCLEOTIDE SEQUENCE [LARGE SCALE GENOMIC DNA]</scope>
</reference>
<dbReference type="SUPFAM" id="SSF46938">
    <property type="entry name" value="CRAL/TRIO N-terminal domain"/>
    <property type="match status" value="1"/>
</dbReference>
<dbReference type="PRINTS" id="PR00180">
    <property type="entry name" value="CRETINALDHBP"/>
</dbReference>
<dbReference type="GO" id="GO:0008526">
    <property type="term" value="F:phosphatidylinositol transfer activity"/>
    <property type="evidence" value="ECO:0000318"/>
    <property type="project" value="GO_Central"/>
</dbReference>
<dbReference type="Gene3D" id="3.40.525.10">
    <property type="entry name" value="CRAL-TRIO lipid binding domain"/>
    <property type="match status" value="1"/>
</dbReference>
<dbReference type="PANTHER" id="PTHR45824:SF6">
    <property type="entry name" value="F16L1.9 PROTEIN"/>
    <property type="match status" value="1"/>
</dbReference>
<evidence type="ECO:0000256" key="1">
    <source>
        <dbReference type="SAM" id="MobiDB-lite"/>
    </source>
</evidence>
<dbReference type="PROSITE" id="PS50191">
    <property type="entry name" value="CRAL_TRIO"/>
    <property type="match status" value="1"/>
</dbReference>
<dbReference type="SMART" id="SM00516">
    <property type="entry name" value="SEC14"/>
    <property type="match status" value="1"/>
</dbReference>
<dbReference type="InterPro" id="IPR011074">
    <property type="entry name" value="CRAL/TRIO_N_dom"/>
</dbReference>
<dbReference type="HOGENOM" id="CLU_014001_3_1_1"/>
<feature type="domain" description="CRAL-TRIO" evidence="2">
    <location>
        <begin position="107"/>
        <end position="271"/>
    </location>
</feature>
<dbReference type="InterPro" id="IPR052578">
    <property type="entry name" value="PI_Transfer_CRAL-TRIO"/>
</dbReference>
<dbReference type="KEGG" id="smo:SELMODRAFT_136216"/>
<protein>
    <recommendedName>
        <fullName evidence="2">CRAL-TRIO domain-containing protein</fullName>
    </recommendedName>
</protein>
<dbReference type="InterPro" id="IPR001251">
    <property type="entry name" value="CRAL-TRIO_dom"/>
</dbReference>
<sequence length="292" mass="33989">MASKKKRNGEPDREGSEQPPQHPSPRSSIWRNRSKGDDPASPEEEQAKVDSLRSALGSLTDKSQRYCTDACLKRYLRARNWNLKKAEKMLKDSLKWRATFKPESIRWEDIAIESETGKVYRANFVDNYGRAILIMRPARQNTKDQNGQIRQLVYCLENAVLNLPPDQEQMVWLIDFHGWSVSNSVPLSAARETANVLQNHYPERLGVAILYNPPRIFEAFWAVIKPFLDPKTYKKVKFVYSKDPDSVKLLEDVFDMEKLDTSFGGRGNCEYNHEDYGRMMKQDDVKMQEHWR</sequence>
<dbReference type="SUPFAM" id="SSF52087">
    <property type="entry name" value="CRAL/TRIO domain"/>
    <property type="match status" value="1"/>
</dbReference>
<dbReference type="InterPro" id="IPR036865">
    <property type="entry name" value="CRAL-TRIO_dom_sf"/>
</dbReference>
<dbReference type="Gramene" id="EFJ05991">
    <property type="protein sequence ID" value="EFJ05991"/>
    <property type="gene ID" value="SELMODRAFT_136216"/>
</dbReference>
<dbReference type="OMA" id="NCEYNHE"/>
<name>D8S9X5_SELML</name>
<dbReference type="PANTHER" id="PTHR45824">
    <property type="entry name" value="GH16843P"/>
    <property type="match status" value="1"/>
</dbReference>
<dbReference type="Pfam" id="PF03765">
    <property type="entry name" value="CRAL_TRIO_N"/>
    <property type="match status" value="1"/>
</dbReference>
<dbReference type="FunFam" id="3.40.525.10:FF:000008">
    <property type="entry name" value="Phosphatidylinositol transfer protein 3"/>
    <property type="match status" value="1"/>
</dbReference>
<dbReference type="eggNOG" id="KOG1470">
    <property type="taxonomic scope" value="Eukaryota"/>
</dbReference>
<evidence type="ECO:0000313" key="5">
    <source>
        <dbReference type="Proteomes" id="UP000001514"/>
    </source>
</evidence>
<evidence type="ECO:0000313" key="4">
    <source>
        <dbReference type="EMBL" id="EFJ19028.1"/>
    </source>
</evidence>
<evidence type="ECO:0000259" key="2">
    <source>
        <dbReference type="PROSITE" id="PS50191"/>
    </source>
</evidence>
<dbReference type="SMART" id="SM01100">
    <property type="entry name" value="CRAL_TRIO_N"/>
    <property type="match status" value="1"/>
</dbReference>
<dbReference type="AlphaFoldDB" id="D8S9X5"/>
<organism evidence="5">
    <name type="scientific">Selaginella moellendorffii</name>
    <name type="common">Spikemoss</name>
    <dbReference type="NCBI Taxonomy" id="88036"/>
    <lineage>
        <taxon>Eukaryota</taxon>
        <taxon>Viridiplantae</taxon>
        <taxon>Streptophyta</taxon>
        <taxon>Embryophyta</taxon>
        <taxon>Tracheophyta</taxon>
        <taxon>Lycopodiopsida</taxon>
        <taxon>Selaginellales</taxon>
        <taxon>Selaginellaceae</taxon>
        <taxon>Selaginella</taxon>
    </lineage>
</organism>
<feature type="region of interest" description="Disordered" evidence="1">
    <location>
        <begin position="1"/>
        <end position="51"/>
    </location>
</feature>
<dbReference type="Proteomes" id="UP000001514">
    <property type="component" value="Unassembled WGS sequence"/>
</dbReference>
<dbReference type="InParanoid" id="D8S9X5"/>
<evidence type="ECO:0000313" key="3">
    <source>
        <dbReference type="EMBL" id="EFJ05991.1"/>
    </source>
</evidence>
<dbReference type="FunCoup" id="D8S9X5">
    <property type="interactions" value="1963"/>
</dbReference>
<dbReference type="KEGG" id="smo:SELMODRAFT_111930"/>
<dbReference type="InterPro" id="IPR036273">
    <property type="entry name" value="CRAL/TRIO_N_dom_sf"/>
</dbReference>
<keyword evidence="5" id="KW-1185">Reference proteome</keyword>
<dbReference type="CDD" id="cd00170">
    <property type="entry name" value="SEC14"/>
    <property type="match status" value="1"/>
</dbReference>
<dbReference type="EMBL" id="GL377709">
    <property type="protein sequence ID" value="EFJ05991.1"/>
    <property type="molecule type" value="Genomic_DNA"/>
</dbReference>
<dbReference type="Pfam" id="PF00650">
    <property type="entry name" value="CRAL_TRIO"/>
    <property type="match status" value="1"/>
</dbReference>